<dbReference type="EMBL" id="CP073084">
    <property type="protein sequence ID" value="QUE53668.1"/>
    <property type="molecule type" value="Genomic_DNA"/>
</dbReference>
<dbReference type="InterPro" id="IPR036390">
    <property type="entry name" value="WH_DNA-bd_sf"/>
</dbReference>
<evidence type="ECO:0000256" key="3">
    <source>
        <dbReference type="ARBA" id="ARBA00023125"/>
    </source>
</evidence>
<dbReference type="InterPro" id="IPR005650">
    <property type="entry name" value="BlaI_family"/>
</dbReference>
<keyword evidence="6" id="KW-1185">Reference proteome</keyword>
<dbReference type="SUPFAM" id="SSF46785">
    <property type="entry name" value="Winged helix' DNA-binding domain"/>
    <property type="match status" value="1"/>
</dbReference>
<keyword evidence="3" id="KW-0238">DNA-binding</keyword>
<dbReference type="InterPro" id="IPR036388">
    <property type="entry name" value="WH-like_DNA-bd_sf"/>
</dbReference>
<dbReference type="PIRSF" id="PIRSF019455">
    <property type="entry name" value="CopR_AtkY"/>
    <property type="match status" value="1"/>
</dbReference>
<keyword evidence="2" id="KW-0805">Transcription regulation</keyword>
<evidence type="ECO:0000256" key="2">
    <source>
        <dbReference type="ARBA" id="ARBA00023015"/>
    </source>
</evidence>
<evidence type="ECO:0000256" key="4">
    <source>
        <dbReference type="ARBA" id="ARBA00023163"/>
    </source>
</evidence>
<proteinExistence type="inferred from homology"/>
<gene>
    <name evidence="5" type="ORF">INT76_07450</name>
</gene>
<organism evidence="5 6">
    <name type="scientific">Streptococcus oriscaviae</name>
    <dbReference type="NCBI Taxonomy" id="2781599"/>
    <lineage>
        <taxon>Bacteria</taxon>
        <taxon>Bacillati</taxon>
        <taxon>Bacillota</taxon>
        <taxon>Bacilli</taxon>
        <taxon>Lactobacillales</taxon>
        <taxon>Streptococcaceae</taxon>
        <taxon>Streptococcus</taxon>
    </lineage>
</organism>
<accession>A0ABX7YIN0</accession>
<evidence type="ECO:0000256" key="1">
    <source>
        <dbReference type="ARBA" id="ARBA00011046"/>
    </source>
</evidence>
<dbReference type="Proteomes" id="UP000677616">
    <property type="component" value="Chromosome"/>
</dbReference>
<evidence type="ECO:0000313" key="6">
    <source>
        <dbReference type="Proteomes" id="UP000677616"/>
    </source>
</evidence>
<dbReference type="Gene3D" id="1.10.10.10">
    <property type="entry name" value="Winged helix-like DNA-binding domain superfamily/Winged helix DNA-binding domain"/>
    <property type="match status" value="1"/>
</dbReference>
<evidence type="ECO:0000313" key="5">
    <source>
        <dbReference type="EMBL" id="QUE53668.1"/>
    </source>
</evidence>
<protein>
    <submittedName>
        <fullName evidence="5">BlaI/MecI/CopY family transcriptional regulator</fullName>
    </submittedName>
</protein>
<dbReference type="RefSeq" id="WP_212569839.1">
    <property type="nucleotide sequence ID" value="NZ_CP073084.1"/>
</dbReference>
<sequence>MVDFKRLPDAEFIVLRVIWHLPNPVTSSQIIASLGEDNHWKPQTLLTILARLTEKGFLKSERHGRERHYSAIISEDDYMKIETSHFLHRYEGNSIGGLVKNLFSSNQFSDDELAELRELLNKK</sequence>
<keyword evidence="4" id="KW-0804">Transcription</keyword>
<dbReference type="Gene3D" id="1.10.4040.10">
    <property type="entry name" value="Penicillinase repressor domain"/>
    <property type="match status" value="1"/>
</dbReference>
<name>A0ABX7YIN0_9STRE</name>
<comment type="similarity">
    <text evidence="1">Belongs to the BlaI transcriptional regulatory family.</text>
</comment>
<reference evidence="5 6" key="1">
    <citation type="submission" date="2021-04" db="EMBL/GenBank/DDBJ databases">
        <title>Complete genome sequence of a novel Streptococcus species.</title>
        <authorList>
            <person name="Teng J.L.L."/>
        </authorList>
    </citation>
    <scope>NUCLEOTIDE SEQUENCE [LARGE SCALE GENOMIC DNA]</scope>
    <source>
        <strain evidence="5 6">HKU75</strain>
    </source>
</reference>
<dbReference type="Pfam" id="PF03965">
    <property type="entry name" value="Penicillinase_R"/>
    <property type="match status" value="1"/>
</dbReference>